<dbReference type="Proteomes" id="UP001527925">
    <property type="component" value="Unassembled WGS sequence"/>
</dbReference>
<sequence length="389" mass="43689">MWSKIVFFLDRAMLKSRITLSALGAPLQRRGVHDVIVRGKTGKVHVSLGQGGRSSSNGHTATVFGATGFLGRYLVNNLGKMGTTVITPYRGTDDERRHLKVMGDLGQIIQLRFDLRREDQIVENLRHSDVVYNLIGRNYETKNFSFERVHVEGARQIARLARENGVAKFIHVSALNASVDSPSRFLRAKALGEQAVLEEFPDATIVRPASLYGHEDKFWNRMGWFARWTPGSFIPVVNGGKTVMRPVYVGDVAMALAKMLRDDAAVGKVVELYGPREYHYRSLVDMFQSIVLREKNIAYLPLPIAKLIASVWERILVTPVVSADEFQRLAISDKIGHPGALTFKDFDLSPHTIEETVTRFAAVYRPGELFDAPLEPVKNRYTTSHIKLD</sequence>
<proteinExistence type="predicted"/>
<dbReference type="InterPro" id="IPR036291">
    <property type="entry name" value="NAD(P)-bd_dom_sf"/>
</dbReference>
<protein>
    <submittedName>
        <fullName evidence="2">Protein-lysine N-methyltransferase efm5</fullName>
    </submittedName>
</protein>
<dbReference type="InterPro" id="IPR051207">
    <property type="entry name" value="ComplexI_NDUFA9_subunit"/>
</dbReference>
<dbReference type="Pfam" id="PF01370">
    <property type="entry name" value="Epimerase"/>
    <property type="match status" value="1"/>
</dbReference>
<accession>A0ABR4N9W1</accession>
<dbReference type="Gene3D" id="3.40.50.720">
    <property type="entry name" value="NAD(P)-binding Rossmann-like Domain"/>
    <property type="match status" value="1"/>
</dbReference>
<gene>
    <name evidence="2" type="primary">EFM5_2</name>
    <name evidence="2" type="ORF">HK105_204325</name>
</gene>
<dbReference type="SUPFAM" id="SSF51735">
    <property type="entry name" value="NAD(P)-binding Rossmann-fold domains"/>
    <property type="match status" value="1"/>
</dbReference>
<feature type="domain" description="NAD-dependent epimerase/dehydratase" evidence="1">
    <location>
        <begin position="62"/>
        <end position="265"/>
    </location>
</feature>
<name>A0ABR4N9W1_9FUNG</name>
<evidence type="ECO:0000313" key="2">
    <source>
        <dbReference type="EMBL" id="KAL2916234.1"/>
    </source>
</evidence>
<dbReference type="PANTHER" id="PTHR12126">
    <property type="entry name" value="NADH-UBIQUINONE OXIDOREDUCTASE 39 KDA SUBUNIT-RELATED"/>
    <property type="match status" value="1"/>
</dbReference>
<evidence type="ECO:0000313" key="3">
    <source>
        <dbReference type="Proteomes" id="UP001527925"/>
    </source>
</evidence>
<dbReference type="PANTHER" id="PTHR12126:SF11">
    <property type="entry name" value="NADH DEHYDROGENASE [UBIQUINONE] 1 ALPHA SUBCOMPLEX SUBUNIT 9, MITOCHONDRIAL"/>
    <property type="match status" value="1"/>
</dbReference>
<organism evidence="2 3">
    <name type="scientific">Polyrhizophydium stewartii</name>
    <dbReference type="NCBI Taxonomy" id="2732419"/>
    <lineage>
        <taxon>Eukaryota</taxon>
        <taxon>Fungi</taxon>
        <taxon>Fungi incertae sedis</taxon>
        <taxon>Chytridiomycota</taxon>
        <taxon>Chytridiomycota incertae sedis</taxon>
        <taxon>Chytridiomycetes</taxon>
        <taxon>Rhizophydiales</taxon>
        <taxon>Rhizophydiales incertae sedis</taxon>
        <taxon>Polyrhizophydium</taxon>
    </lineage>
</organism>
<reference evidence="2 3" key="1">
    <citation type="submission" date="2023-09" db="EMBL/GenBank/DDBJ databases">
        <title>Pangenome analysis of Batrachochytrium dendrobatidis and related Chytrids.</title>
        <authorList>
            <person name="Yacoub M.N."/>
            <person name="Stajich J.E."/>
            <person name="James T.Y."/>
        </authorList>
    </citation>
    <scope>NUCLEOTIDE SEQUENCE [LARGE SCALE GENOMIC DNA]</scope>
    <source>
        <strain evidence="2 3">JEL0888</strain>
    </source>
</reference>
<dbReference type="InterPro" id="IPR001509">
    <property type="entry name" value="Epimerase_deHydtase"/>
</dbReference>
<comment type="caution">
    <text evidence="2">The sequence shown here is derived from an EMBL/GenBank/DDBJ whole genome shotgun (WGS) entry which is preliminary data.</text>
</comment>
<keyword evidence="3" id="KW-1185">Reference proteome</keyword>
<dbReference type="EMBL" id="JADGIZ020000018">
    <property type="protein sequence ID" value="KAL2916234.1"/>
    <property type="molecule type" value="Genomic_DNA"/>
</dbReference>
<dbReference type="CDD" id="cd05271">
    <property type="entry name" value="NDUFA9_like_SDR_a"/>
    <property type="match status" value="1"/>
</dbReference>
<evidence type="ECO:0000259" key="1">
    <source>
        <dbReference type="Pfam" id="PF01370"/>
    </source>
</evidence>